<dbReference type="EMBL" id="JAWWNJ010000009">
    <property type="protein sequence ID" value="KAK7048299.1"/>
    <property type="molecule type" value="Genomic_DNA"/>
</dbReference>
<dbReference type="Pfam" id="PF07859">
    <property type="entry name" value="Abhydrolase_3"/>
    <property type="match status" value="1"/>
</dbReference>
<name>A0AAW0DAI6_9AGAR</name>
<gene>
    <name evidence="3" type="ORF">R3P38DRAFT_3307192</name>
</gene>
<reference evidence="3 4" key="1">
    <citation type="journal article" date="2024" name="J Genomics">
        <title>Draft genome sequencing and assembly of Favolaschia claudopus CIRM-BRFM 2984 isolated from oak limbs.</title>
        <authorList>
            <person name="Navarro D."/>
            <person name="Drula E."/>
            <person name="Chaduli D."/>
            <person name="Cazenave R."/>
            <person name="Ahrendt S."/>
            <person name="Wang J."/>
            <person name="Lipzen A."/>
            <person name="Daum C."/>
            <person name="Barry K."/>
            <person name="Grigoriev I.V."/>
            <person name="Favel A."/>
            <person name="Rosso M.N."/>
            <person name="Martin F."/>
        </authorList>
    </citation>
    <scope>NUCLEOTIDE SEQUENCE [LARGE SCALE GENOMIC DNA]</scope>
    <source>
        <strain evidence="3 4">CIRM-BRFM 2984</strain>
    </source>
</reference>
<dbReference type="AlphaFoldDB" id="A0AAW0DAI6"/>
<keyword evidence="1" id="KW-0378">Hydrolase</keyword>
<dbReference type="GO" id="GO:0016787">
    <property type="term" value="F:hydrolase activity"/>
    <property type="evidence" value="ECO:0007669"/>
    <property type="project" value="UniProtKB-KW"/>
</dbReference>
<organism evidence="3 4">
    <name type="scientific">Favolaschia claudopus</name>
    <dbReference type="NCBI Taxonomy" id="2862362"/>
    <lineage>
        <taxon>Eukaryota</taxon>
        <taxon>Fungi</taxon>
        <taxon>Dikarya</taxon>
        <taxon>Basidiomycota</taxon>
        <taxon>Agaricomycotina</taxon>
        <taxon>Agaricomycetes</taxon>
        <taxon>Agaricomycetidae</taxon>
        <taxon>Agaricales</taxon>
        <taxon>Marasmiineae</taxon>
        <taxon>Mycenaceae</taxon>
        <taxon>Favolaschia</taxon>
    </lineage>
</organism>
<feature type="domain" description="Alpha/beta hydrolase fold-3" evidence="2">
    <location>
        <begin position="95"/>
        <end position="310"/>
    </location>
</feature>
<dbReference type="InterPro" id="IPR050300">
    <property type="entry name" value="GDXG_lipolytic_enzyme"/>
</dbReference>
<evidence type="ECO:0000313" key="4">
    <source>
        <dbReference type="Proteomes" id="UP001362999"/>
    </source>
</evidence>
<sequence length="338" mass="37538">MAEHSYLSDPDPEFLPFMAGIIAAAPQRFDVEERRALFVSATESAKQSFAPQLPKDTQYRLQDRQVEVENGGASILVRTLVPASSDGVENTYPLMVWLHGGGWTRGDVELDDYQLRTTCVELRISIVNVDYRLAPEHPHPTGLNDSYAALKWAAENAGLLSADLSKGFIIAGLSAGGHFAATIAHRARDDEFFKDRPLTGQILQIPPLVNPNAVPERFESVLLSHEQNKDAPVLSLKSIFWCYNQLGGNPADPEVSPLLYTSHQGLPPAVIQICGLDPLRDEGMLYDRLLREASVKTRTSVYPGVPHTFQYSFPHFKAAKTWEQDYRAGIRWLLDGAQ</sequence>
<evidence type="ECO:0000259" key="2">
    <source>
        <dbReference type="Pfam" id="PF07859"/>
    </source>
</evidence>
<dbReference type="PANTHER" id="PTHR48081">
    <property type="entry name" value="AB HYDROLASE SUPERFAMILY PROTEIN C4A8.06C"/>
    <property type="match status" value="1"/>
</dbReference>
<evidence type="ECO:0000256" key="1">
    <source>
        <dbReference type="ARBA" id="ARBA00022801"/>
    </source>
</evidence>
<evidence type="ECO:0000313" key="3">
    <source>
        <dbReference type="EMBL" id="KAK7048299.1"/>
    </source>
</evidence>
<dbReference type="InterPro" id="IPR013094">
    <property type="entry name" value="AB_hydrolase_3"/>
</dbReference>
<dbReference type="SUPFAM" id="SSF53474">
    <property type="entry name" value="alpha/beta-Hydrolases"/>
    <property type="match status" value="1"/>
</dbReference>
<protein>
    <submittedName>
        <fullName evidence="3">Abhydrolase-3 domain-containing protein</fullName>
    </submittedName>
</protein>
<dbReference type="Proteomes" id="UP001362999">
    <property type="component" value="Unassembled WGS sequence"/>
</dbReference>
<dbReference type="PANTHER" id="PTHR48081:SF8">
    <property type="entry name" value="ALPHA_BETA HYDROLASE FOLD-3 DOMAIN-CONTAINING PROTEIN-RELATED"/>
    <property type="match status" value="1"/>
</dbReference>
<proteinExistence type="predicted"/>
<dbReference type="Gene3D" id="3.40.50.1820">
    <property type="entry name" value="alpha/beta hydrolase"/>
    <property type="match status" value="1"/>
</dbReference>
<dbReference type="InterPro" id="IPR029058">
    <property type="entry name" value="AB_hydrolase_fold"/>
</dbReference>
<keyword evidence="4" id="KW-1185">Reference proteome</keyword>
<comment type="caution">
    <text evidence="3">The sequence shown here is derived from an EMBL/GenBank/DDBJ whole genome shotgun (WGS) entry which is preliminary data.</text>
</comment>
<accession>A0AAW0DAI6</accession>